<sequence>MKRGLVLTVLVVCIFALLFFLAYRSHPPALKGDEYAMILEYIVVGT</sequence>
<accession>A0AAU0UNG8</accession>
<evidence type="ECO:0000313" key="1">
    <source>
        <dbReference type="EMBL" id="WRO21741.1"/>
    </source>
</evidence>
<gene>
    <name evidence="1" type="ORF">MFMK1_001556</name>
</gene>
<name>A0AAU0UNG8_9FIRM</name>
<dbReference type="AlphaFoldDB" id="A0AAU0UNG8"/>
<organism evidence="1 2">
    <name type="scientific">Metallumcola ferriviriculae</name>
    <dbReference type="NCBI Taxonomy" id="3039180"/>
    <lineage>
        <taxon>Bacteria</taxon>
        <taxon>Bacillati</taxon>
        <taxon>Bacillota</taxon>
        <taxon>Clostridia</taxon>
        <taxon>Neomoorellales</taxon>
        <taxon>Desulfitibacteraceae</taxon>
        <taxon>Metallumcola</taxon>
    </lineage>
</organism>
<evidence type="ECO:0000313" key="2">
    <source>
        <dbReference type="Proteomes" id="UP001329915"/>
    </source>
</evidence>
<dbReference type="RefSeq" id="WP_366924571.1">
    <property type="nucleotide sequence ID" value="NZ_CP121694.1"/>
</dbReference>
<protein>
    <submittedName>
        <fullName evidence="1">Uncharacterized protein</fullName>
    </submittedName>
</protein>
<reference evidence="1 2" key="1">
    <citation type="submission" date="2023-04" db="EMBL/GenBank/DDBJ databases">
        <authorList>
            <person name="Hsu D."/>
        </authorList>
    </citation>
    <scope>NUCLEOTIDE SEQUENCE [LARGE SCALE GENOMIC DNA]</scope>
    <source>
        <strain evidence="1 2">MK1</strain>
    </source>
</reference>
<keyword evidence="2" id="KW-1185">Reference proteome</keyword>
<dbReference type="KEGG" id="dbc:MFMK1_001556"/>
<proteinExistence type="predicted"/>
<dbReference type="Proteomes" id="UP001329915">
    <property type="component" value="Chromosome"/>
</dbReference>
<dbReference type="EMBL" id="CP121694">
    <property type="protein sequence ID" value="WRO21741.1"/>
    <property type="molecule type" value="Genomic_DNA"/>
</dbReference>